<keyword evidence="4" id="KW-1185">Reference proteome</keyword>
<evidence type="ECO:0000256" key="1">
    <source>
        <dbReference type="SAM" id="MobiDB-lite"/>
    </source>
</evidence>
<protein>
    <submittedName>
        <fullName evidence="3">GerMN domain-containing protein</fullName>
    </submittedName>
</protein>
<evidence type="ECO:0000313" key="3">
    <source>
        <dbReference type="EMBL" id="QNG52721.1"/>
    </source>
</evidence>
<reference evidence="3 4" key="1">
    <citation type="submission" date="2020-08" db="EMBL/GenBank/DDBJ databases">
        <authorList>
            <person name="Mo P."/>
        </authorList>
    </citation>
    <scope>NUCLEOTIDE SEQUENCE [LARGE SCALE GENOMIC DNA]</scope>
    <source>
        <strain evidence="3 4">CGMCC 4.1532</strain>
    </source>
</reference>
<sequence length="188" mass="19790">MSRRAVGRRAVGRRSVLFAPLLVLPGCAARAQREPVPVPLDIPAGRVRPDPDGTAAVRIYLVRDRRLAPVIRRARPAPEVALALLAAGPTPGEAAAGLRSALPDRPTAVRVARTEGLTTVLEVDADVMLLPEGDRLPAVAQLVWTATEALGVDLVQVQLDGRPLTVLTDAGPTAGPLRRGDLDSVAPR</sequence>
<name>A0A7G7MIW0_9PSEU</name>
<evidence type="ECO:0000313" key="4">
    <source>
        <dbReference type="Proteomes" id="UP000515728"/>
    </source>
</evidence>
<dbReference type="InterPro" id="IPR019606">
    <property type="entry name" value="GerMN"/>
</dbReference>
<dbReference type="KEGG" id="ppel:H6H00_01200"/>
<dbReference type="EMBL" id="CP060131">
    <property type="protein sequence ID" value="QNG52721.1"/>
    <property type="molecule type" value="Genomic_DNA"/>
</dbReference>
<proteinExistence type="predicted"/>
<organism evidence="3 4">
    <name type="scientific">Pseudonocardia petroleophila</name>
    <dbReference type="NCBI Taxonomy" id="37331"/>
    <lineage>
        <taxon>Bacteria</taxon>
        <taxon>Bacillati</taxon>
        <taxon>Actinomycetota</taxon>
        <taxon>Actinomycetes</taxon>
        <taxon>Pseudonocardiales</taxon>
        <taxon>Pseudonocardiaceae</taxon>
        <taxon>Pseudonocardia</taxon>
    </lineage>
</organism>
<dbReference type="Pfam" id="PF10646">
    <property type="entry name" value="Germane"/>
    <property type="match status" value="1"/>
</dbReference>
<dbReference type="AlphaFoldDB" id="A0A7G7MIW0"/>
<feature type="domain" description="GerMN" evidence="2">
    <location>
        <begin position="78"/>
        <end position="168"/>
    </location>
</feature>
<evidence type="ECO:0000259" key="2">
    <source>
        <dbReference type="SMART" id="SM00909"/>
    </source>
</evidence>
<dbReference type="RefSeq" id="WP_185719550.1">
    <property type="nucleotide sequence ID" value="NZ_BAAAWI010000001.1"/>
</dbReference>
<accession>A0A7G7MIW0</accession>
<gene>
    <name evidence="3" type="ORF">H6H00_01200</name>
</gene>
<dbReference type="Proteomes" id="UP000515728">
    <property type="component" value="Chromosome"/>
</dbReference>
<feature type="region of interest" description="Disordered" evidence="1">
    <location>
        <begin position="169"/>
        <end position="188"/>
    </location>
</feature>
<dbReference type="SMART" id="SM00909">
    <property type="entry name" value="Germane"/>
    <property type="match status" value="1"/>
</dbReference>